<gene>
    <name evidence="1" type="ORF">CES85_1503</name>
</gene>
<protein>
    <submittedName>
        <fullName evidence="1">Uncharacterized protein</fullName>
    </submittedName>
</protein>
<accession>A0A248UI78</accession>
<reference evidence="1 2" key="1">
    <citation type="submission" date="2017-07" db="EMBL/GenBank/DDBJ databases">
        <title>Phylogenetic study on the rhizospheric bacterium Ochrobactrum sp. A44.</title>
        <authorList>
            <person name="Krzyzanowska D.M."/>
            <person name="Ossowicki A."/>
            <person name="Rajewska M."/>
            <person name="Maciag T."/>
            <person name="Kaczynski Z."/>
            <person name="Czerwicka M."/>
            <person name="Jafra S."/>
        </authorList>
    </citation>
    <scope>NUCLEOTIDE SEQUENCE [LARGE SCALE GENOMIC DNA]</scope>
    <source>
        <strain evidence="1 2">A44</strain>
    </source>
</reference>
<dbReference type="AlphaFoldDB" id="A0A248UI78"/>
<proteinExistence type="predicted"/>
<dbReference type="KEGG" id="och:CES85_1503"/>
<name>A0A248UI78_9HYPH</name>
<dbReference type="EMBL" id="CP022604">
    <property type="protein sequence ID" value="ASV86121.1"/>
    <property type="molecule type" value="Genomic_DNA"/>
</dbReference>
<dbReference type="Proteomes" id="UP000215256">
    <property type="component" value="Chromosome 1"/>
</dbReference>
<evidence type="ECO:0000313" key="1">
    <source>
        <dbReference type="EMBL" id="ASV86121.1"/>
    </source>
</evidence>
<sequence length="48" mass="5524">MQFNNLNHFVLNVIQMGHIVAVDNLPSPCYRSLQETVLPERVDEKGTR</sequence>
<organism evidence="1 2">
    <name type="scientific">Ochrobactrum quorumnocens</name>
    <dbReference type="NCBI Taxonomy" id="271865"/>
    <lineage>
        <taxon>Bacteria</taxon>
        <taxon>Pseudomonadati</taxon>
        <taxon>Pseudomonadota</taxon>
        <taxon>Alphaproteobacteria</taxon>
        <taxon>Hyphomicrobiales</taxon>
        <taxon>Brucellaceae</taxon>
        <taxon>Brucella/Ochrobactrum group</taxon>
        <taxon>Ochrobactrum</taxon>
    </lineage>
</organism>
<evidence type="ECO:0000313" key="2">
    <source>
        <dbReference type="Proteomes" id="UP000215256"/>
    </source>
</evidence>